<keyword evidence="2" id="KW-1185">Reference proteome</keyword>
<proteinExistence type="predicted"/>
<gene>
    <name evidence="1" type="ORF">ACFSL2_23110</name>
</gene>
<dbReference type="Proteomes" id="UP001597338">
    <property type="component" value="Unassembled WGS sequence"/>
</dbReference>
<sequence length="405" mass="42555">MNAAPTDAWTNHLLVALDIDGTLMHPDGYITEEVHQAVDLARAAGHHLVLASGRSLVGLLPVAERLGLTDGHAVASNGALTIRLEPDAPGGHRFTRTQLFDPAAVIRAALLHDPSVRVAVEEPGWGWRVNRLFNSDVLNGEQKCTSVADLCATPATRVVLSAPAIRQHLDALGGAGVTVTPAGPGWLDVTGAGVSKATALEQLRTKLGVPQEGTIAIGDGTNDIEALTWAARGIAMGHASAPVRSAADEVTGTIDEDGAATVLKSLVDGTVDTSGWSPLPAQLAIGVATAPGPVLVRVQQGAGAALERAEILTFVAGRWRRHGAVPAAAGLLMLDVTNALDAAGLEFPRTDLGLRARWTRTETDSDRPSFDLPLWQARRTSRIDLSREFYAQAIHQGRSGRVETE</sequence>
<dbReference type="Gene3D" id="3.40.50.1000">
    <property type="entry name" value="HAD superfamily/HAD-like"/>
    <property type="match status" value="2"/>
</dbReference>
<comment type="caution">
    <text evidence="1">The sequence shown here is derived from an EMBL/GenBank/DDBJ whole genome shotgun (WGS) entry which is preliminary data.</text>
</comment>
<keyword evidence="1" id="KW-0378">Hydrolase</keyword>
<dbReference type="GO" id="GO:0016787">
    <property type="term" value="F:hydrolase activity"/>
    <property type="evidence" value="ECO:0007669"/>
    <property type="project" value="UniProtKB-KW"/>
</dbReference>
<evidence type="ECO:0000313" key="1">
    <source>
        <dbReference type="EMBL" id="MFD2028400.1"/>
    </source>
</evidence>
<protein>
    <submittedName>
        <fullName evidence="1">HAD family hydrolase</fullName>
        <ecNumber evidence="1">3.1.3.-</ecNumber>
    </submittedName>
</protein>
<dbReference type="EC" id="3.1.3.-" evidence="1"/>
<dbReference type="RefSeq" id="WP_377200090.1">
    <property type="nucleotide sequence ID" value="NZ_JBHUHF010000001.1"/>
</dbReference>
<dbReference type="PANTHER" id="PTHR10000:SF8">
    <property type="entry name" value="HAD SUPERFAMILY HYDROLASE-LIKE, TYPE 3"/>
    <property type="match status" value="1"/>
</dbReference>
<organism evidence="1 2">
    <name type="scientific">Promicromonospora aerolata</name>
    <dbReference type="NCBI Taxonomy" id="195749"/>
    <lineage>
        <taxon>Bacteria</taxon>
        <taxon>Bacillati</taxon>
        <taxon>Actinomycetota</taxon>
        <taxon>Actinomycetes</taxon>
        <taxon>Micrococcales</taxon>
        <taxon>Promicromonosporaceae</taxon>
        <taxon>Promicromonospora</taxon>
    </lineage>
</organism>
<dbReference type="PROSITE" id="PS01229">
    <property type="entry name" value="COF_2"/>
    <property type="match status" value="1"/>
</dbReference>
<dbReference type="SUPFAM" id="SSF56784">
    <property type="entry name" value="HAD-like"/>
    <property type="match status" value="1"/>
</dbReference>
<evidence type="ECO:0000313" key="2">
    <source>
        <dbReference type="Proteomes" id="UP001597338"/>
    </source>
</evidence>
<dbReference type="InterPro" id="IPR036412">
    <property type="entry name" value="HAD-like_sf"/>
</dbReference>
<dbReference type="Gene3D" id="3.30.1240.10">
    <property type="match status" value="1"/>
</dbReference>
<dbReference type="Pfam" id="PF08282">
    <property type="entry name" value="Hydrolase_3"/>
    <property type="match status" value="2"/>
</dbReference>
<name>A0ABW4VFE6_9MICO</name>
<accession>A0ABW4VFE6</accession>
<dbReference type="EMBL" id="JBHUHF010000001">
    <property type="protein sequence ID" value="MFD2028400.1"/>
    <property type="molecule type" value="Genomic_DNA"/>
</dbReference>
<reference evidence="2" key="1">
    <citation type="journal article" date="2019" name="Int. J. Syst. Evol. Microbiol.">
        <title>The Global Catalogue of Microorganisms (GCM) 10K type strain sequencing project: providing services to taxonomists for standard genome sequencing and annotation.</title>
        <authorList>
            <consortium name="The Broad Institute Genomics Platform"/>
            <consortium name="The Broad Institute Genome Sequencing Center for Infectious Disease"/>
            <person name="Wu L."/>
            <person name="Ma J."/>
        </authorList>
    </citation>
    <scope>NUCLEOTIDE SEQUENCE [LARGE SCALE GENOMIC DNA]</scope>
    <source>
        <strain evidence="2">CCM 7043</strain>
    </source>
</reference>
<dbReference type="PANTHER" id="PTHR10000">
    <property type="entry name" value="PHOSPHOSERINE PHOSPHATASE"/>
    <property type="match status" value="1"/>
</dbReference>
<dbReference type="InterPro" id="IPR023214">
    <property type="entry name" value="HAD_sf"/>
</dbReference>